<comment type="caution">
    <text evidence="2">The sequence shown here is derived from an EMBL/GenBank/DDBJ whole genome shotgun (WGS) entry which is preliminary data.</text>
</comment>
<protein>
    <submittedName>
        <fullName evidence="2">Uncharacterized protein</fullName>
    </submittedName>
</protein>
<evidence type="ECO:0000256" key="1">
    <source>
        <dbReference type="SAM" id="SignalP"/>
    </source>
</evidence>
<keyword evidence="1" id="KW-0732">Signal</keyword>
<organism evidence="2 3">
    <name type="scientific">Arthroderma benhamiae (strain ATCC MYA-4681 / CBS 112371)</name>
    <name type="common">Trichophyton mentagrophytes</name>
    <dbReference type="NCBI Taxonomy" id="663331"/>
    <lineage>
        <taxon>Eukaryota</taxon>
        <taxon>Fungi</taxon>
        <taxon>Dikarya</taxon>
        <taxon>Ascomycota</taxon>
        <taxon>Pezizomycotina</taxon>
        <taxon>Eurotiomycetes</taxon>
        <taxon>Eurotiomycetidae</taxon>
        <taxon>Onygenales</taxon>
        <taxon>Arthrodermataceae</taxon>
        <taxon>Trichophyton</taxon>
    </lineage>
</organism>
<dbReference type="RefSeq" id="XP_003016536.1">
    <property type="nucleotide sequence ID" value="XM_003016490.1"/>
</dbReference>
<name>D4AKI2_ARTBC</name>
<evidence type="ECO:0000313" key="3">
    <source>
        <dbReference type="Proteomes" id="UP000008866"/>
    </source>
</evidence>
<dbReference type="GeneID" id="9522018"/>
<dbReference type="STRING" id="663331.D4AKI2"/>
<dbReference type="OMA" id="RRRYYIC"/>
<sequence length="213" mass="24384">MDLRNLFYNVYLLLFFFIFYSPAIAQDQPTFPELEDAARAAIKEVQEKFPEFSDTYMTVIGGLGVWKHLPKGRRTMVRRRYYICLYIAEISHSKIPNIAAAFYNHYSSHSNTRLKSPFTPSGARRLGQVRLPELPYATPEDLLALKINSSGLRATIEKRRVDAADADALAEMLLSRGPIVLTPEQRRAAQGGLEDLLKYSTKDEAWWRRALQL</sequence>
<feature type="chain" id="PRO_5003054200" evidence="1">
    <location>
        <begin position="26"/>
        <end position="213"/>
    </location>
</feature>
<accession>D4AKI2</accession>
<gene>
    <name evidence="2" type="ORF">ARB_04825</name>
</gene>
<keyword evidence="3" id="KW-1185">Reference proteome</keyword>
<reference evidence="3" key="1">
    <citation type="journal article" date="2011" name="Genome Biol.">
        <title>Comparative and functional genomics provide insights into the pathogenicity of dermatophytic fungi.</title>
        <authorList>
            <person name="Burmester A."/>
            <person name="Shelest E."/>
            <person name="Gloeckner G."/>
            <person name="Heddergott C."/>
            <person name="Schindler S."/>
            <person name="Staib P."/>
            <person name="Heidel A."/>
            <person name="Felder M."/>
            <person name="Petzold A."/>
            <person name="Szafranski K."/>
            <person name="Feuermann M."/>
            <person name="Pedruzzi I."/>
            <person name="Priebe S."/>
            <person name="Groth M."/>
            <person name="Winkler R."/>
            <person name="Li W."/>
            <person name="Kniemeyer O."/>
            <person name="Schroeckh V."/>
            <person name="Hertweck C."/>
            <person name="Hube B."/>
            <person name="White T.C."/>
            <person name="Platzer M."/>
            <person name="Guthke R."/>
            <person name="Heitman J."/>
            <person name="Woestemeyer J."/>
            <person name="Zipfel P.F."/>
            <person name="Monod M."/>
            <person name="Brakhage A.A."/>
        </authorList>
    </citation>
    <scope>NUCLEOTIDE SEQUENCE [LARGE SCALE GENOMIC DNA]</scope>
    <source>
        <strain evidence="3">ATCC MYA-4681 / CBS 112371</strain>
    </source>
</reference>
<dbReference type="Proteomes" id="UP000008866">
    <property type="component" value="Unassembled WGS sequence"/>
</dbReference>
<feature type="signal peptide" evidence="1">
    <location>
        <begin position="1"/>
        <end position="25"/>
    </location>
</feature>
<proteinExistence type="predicted"/>
<dbReference type="AlphaFoldDB" id="D4AKI2"/>
<evidence type="ECO:0000313" key="2">
    <source>
        <dbReference type="EMBL" id="EFE35891.1"/>
    </source>
</evidence>
<dbReference type="HOGENOM" id="CLU_095067_0_0_1"/>
<dbReference type="EMBL" id="ABSU01000002">
    <property type="protein sequence ID" value="EFE35891.1"/>
    <property type="molecule type" value="Genomic_DNA"/>
</dbReference>
<dbReference type="KEGG" id="abe:ARB_04825"/>